<dbReference type="InterPro" id="IPR010290">
    <property type="entry name" value="TM_effector"/>
</dbReference>
<evidence type="ECO:0000256" key="6">
    <source>
        <dbReference type="ARBA" id="ARBA00023136"/>
    </source>
</evidence>
<evidence type="ECO:0000313" key="9">
    <source>
        <dbReference type="EMBL" id="TVM30862.1"/>
    </source>
</evidence>
<dbReference type="CDD" id="cd06173">
    <property type="entry name" value="MFS_MefA_like"/>
    <property type="match status" value="1"/>
</dbReference>
<proteinExistence type="predicted"/>
<feature type="transmembrane region" description="Helical" evidence="7">
    <location>
        <begin position="343"/>
        <end position="365"/>
    </location>
</feature>
<evidence type="ECO:0000256" key="5">
    <source>
        <dbReference type="ARBA" id="ARBA00022989"/>
    </source>
</evidence>
<keyword evidence="6 7" id="KW-0472">Membrane</keyword>
<dbReference type="PANTHER" id="PTHR23513">
    <property type="entry name" value="INTEGRAL MEMBRANE EFFLUX PROTEIN-RELATED"/>
    <property type="match status" value="1"/>
</dbReference>
<evidence type="ECO:0000256" key="7">
    <source>
        <dbReference type="SAM" id="Phobius"/>
    </source>
</evidence>
<dbReference type="GO" id="GO:0022857">
    <property type="term" value="F:transmembrane transporter activity"/>
    <property type="evidence" value="ECO:0007669"/>
    <property type="project" value="InterPro"/>
</dbReference>
<evidence type="ECO:0000259" key="8">
    <source>
        <dbReference type="PROSITE" id="PS50850"/>
    </source>
</evidence>
<dbReference type="OrthoDB" id="9775268at2"/>
<dbReference type="GO" id="GO:0005886">
    <property type="term" value="C:plasma membrane"/>
    <property type="evidence" value="ECO:0007669"/>
    <property type="project" value="UniProtKB-SubCell"/>
</dbReference>
<feature type="transmembrane region" description="Helical" evidence="7">
    <location>
        <begin position="306"/>
        <end position="331"/>
    </location>
</feature>
<dbReference type="Pfam" id="PF05977">
    <property type="entry name" value="MFS_3"/>
    <property type="match status" value="1"/>
</dbReference>
<feature type="domain" description="Major facilitator superfamily (MFS) profile" evidence="8">
    <location>
        <begin position="213"/>
        <end position="426"/>
    </location>
</feature>
<keyword evidence="5 7" id="KW-1133">Transmembrane helix</keyword>
<comment type="caution">
    <text evidence="9">The sequence shown here is derived from an EMBL/GenBank/DDBJ whole genome shotgun (WGS) entry which is preliminary data.</text>
</comment>
<evidence type="ECO:0000256" key="1">
    <source>
        <dbReference type="ARBA" id="ARBA00004651"/>
    </source>
</evidence>
<dbReference type="Gene3D" id="1.20.1250.20">
    <property type="entry name" value="MFS general substrate transporter like domains"/>
    <property type="match status" value="1"/>
</dbReference>
<feature type="transmembrane region" description="Helical" evidence="7">
    <location>
        <begin position="99"/>
        <end position="117"/>
    </location>
</feature>
<keyword evidence="2" id="KW-0813">Transport</keyword>
<keyword evidence="3" id="KW-1003">Cell membrane</keyword>
<name>A0A6P1ZAT3_9BACT</name>
<dbReference type="InterPro" id="IPR036259">
    <property type="entry name" value="MFS_trans_sf"/>
</dbReference>
<feature type="transmembrane region" description="Helical" evidence="7">
    <location>
        <begin position="254"/>
        <end position="275"/>
    </location>
</feature>
<reference evidence="9 10" key="1">
    <citation type="submission" date="2018-06" db="EMBL/GenBank/DDBJ databases">
        <title>Complete genome of Desulfovibrio marinus P48SEP.</title>
        <authorList>
            <person name="Crispim J.S."/>
            <person name="Vidigal P.M.P."/>
            <person name="Silva L.C.F."/>
            <person name="Araujo L.C."/>
            <person name="Laguardia C.N."/>
            <person name="Dias R.S."/>
            <person name="Sousa M.P."/>
            <person name="Paula S.O."/>
            <person name="Silva C."/>
        </authorList>
    </citation>
    <scope>NUCLEOTIDE SEQUENCE [LARGE SCALE GENOMIC DNA]</scope>
    <source>
        <strain evidence="9 10">P48SEP</strain>
    </source>
</reference>
<feature type="transmembrane region" description="Helical" evidence="7">
    <location>
        <begin position="12"/>
        <end position="36"/>
    </location>
</feature>
<feature type="transmembrane region" description="Helical" evidence="7">
    <location>
        <begin position="371"/>
        <end position="390"/>
    </location>
</feature>
<evidence type="ECO:0000256" key="2">
    <source>
        <dbReference type="ARBA" id="ARBA00022448"/>
    </source>
</evidence>
<dbReference type="Proteomes" id="UP000434052">
    <property type="component" value="Unassembled WGS sequence"/>
</dbReference>
<gene>
    <name evidence="9" type="ORF">DQK91_19735</name>
</gene>
<feature type="transmembrane region" description="Helical" evidence="7">
    <location>
        <begin position="42"/>
        <end position="63"/>
    </location>
</feature>
<evidence type="ECO:0000256" key="4">
    <source>
        <dbReference type="ARBA" id="ARBA00022692"/>
    </source>
</evidence>
<comment type="subcellular location">
    <subcellularLocation>
        <location evidence="1">Cell membrane</location>
        <topology evidence="1">Multi-pass membrane protein</topology>
    </subcellularLocation>
</comment>
<evidence type="ECO:0000256" key="3">
    <source>
        <dbReference type="ARBA" id="ARBA00022475"/>
    </source>
</evidence>
<feature type="transmembrane region" description="Helical" evidence="7">
    <location>
        <begin position="175"/>
        <end position="192"/>
    </location>
</feature>
<keyword evidence="4 7" id="KW-0812">Transmembrane</keyword>
<sequence>MWRALRHRNFKLFVAGQGISLIGNWMTRLATAWLVYHLTHSAVLLGITGFAGQILTFLLAPFAGVWIEGLDRRKLLICTQAAAAVQSLILAGLTLSGSITFTEVILLTTFQGLINAFDMPGRQAFLVEMLGDRNDLDNAIAINSSMVNGARLIGPAIAGVVIGIVGEGWCFLIDGVSYFAVIASLLMMRITVQNTQRNKARMIDQLREGWDYVRTFIPIRTILLLFALVSLVGYPYTVLMPIFAAKVLHGGADTLGWLTGSMGVGALISALSLMFRRSVVGLTRMLQIASALFGCALILFGLSDRLWLSLLLMPLVGFGMTQVLAISNTIIQTLVPDDKRARVMSYYTMMFFGMMPFGSLLEGALAHRIGAPHTVILSGAICLLGTVWFTRQLPRVRAVMRPIYQEMGLLPALDTDLLVDKRDKPI</sequence>
<dbReference type="SUPFAM" id="SSF103473">
    <property type="entry name" value="MFS general substrate transporter"/>
    <property type="match status" value="1"/>
</dbReference>
<dbReference type="EMBL" id="QMIF01000019">
    <property type="protein sequence ID" value="TVM30862.1"/>
    <property type="molecule type" value="Genomic_DNA"/>
</dbReference>
<dbReference type="PANTHER" id="PTHR23513:SF11">
    <property type="entry name" value="STAPHYLOFERRIN A TRANSPORTER"/>
    <property type="match status" value="1"/>
</dbReference>
<feature type="transmembrane region" description="Helical" evidence="7">
    <location>
        <begin position="282"/>
        <end position="300"/>
    </location>
</feature>
<evidence type="ECO:0000313" key="10">
    <source>
        <dbReference type="Proteomes" id="UP000434052"/>
    </source>
</evidence>
<protein>
    <submittedName>
        <fullName evidence="9">MFS transporter</fullName>
    </submittedName>
</protein>
<dbReference type="InterPro" id="IPR020846">
    <property type="entry name" value="MFS_dom"/>
</dbReference>
<organism evidence="9 10">
    <name type="scientific">Oceanidesulfovibrio marinus</name>
    <dbReference type="NCBI Taxonomy" id="370038"/>
    <lineage>
        <taxon>Bacteria</taxon>
        <taxon>Pseudomonadati</taxon>
        <taxon>Thermodesulfobacteriota</taxon>
        <taxon>Desulfovibrionia</taxon>
        <taxon>Desulfovibrionales</taxon>
        <taxon>Desulfovibrionaceae</taxon>
        <taxon>Oceanidesulfovibrio</taxon>
    </lineage>
</organism>
<dbReference type="PROSITE" id="PS50850">
    <property type="entry name" value="MFS"/>
    <property type="match status" value="1"/>
</dbReference>
<dbReference type="AlphaFoldDB" id="A0A6P1ZAT3"/>
<accession>A0A6P1ZAT3</accession>
<feature type="transmembrane region" description="Helical" evidence="7">
    <location>
        <begin position="212"/>
        <end position="234"/>
    </location>
</feature>